<keyword evidence="6" id="KW-0812">Transmembrane</keyword>
<comment type="similarity">
    <text evidence="2">Belongs to the GSP L family.</text>
</comment>
<evidence type="ECO:0000256" key="5">
    <source>
        <dbReference type="ARBA" id="ARBA00022519"/>
    </source>
</evidence>
<dbReference type="Pfam" id="PF12693">
    <property type="entry name" value="GspL_C"/>
    <property type="match status" value="1"/>
</dbReference>
<dbReference type="InterPro" id="IPR043129">
    <property type="entry name" value="ATPase_NBD"/>
</dbReference>
<gene>
    <name evidence="12" type="primary">gspL</name>
    <name evidence="12" type="ORF">AB1E22_07705</name>
</gene>
<evidence type="ECO:0000256" key="7">
    <source>
        <dbReference type="ARBA" id="ARBA00022927"/>
    </source>
</evidence>
<feature type="domain" description="GspL cytoplasmic actin-ATPase-like" evidence="10">
    <location>
        <begin position="31"/>
        <end position="216"/>
    </location>
</feature>
<accession>A0ABV3NST0</accession>
<proteinExistence type="inferred from homology"/>
<dbReference type="NCBIfam" id="TIGR01709">
    <property type="entry name" value="typeII_sec_gspL"/>
    <property type="match status" value="1"/>
</dbReference>
<dbReference type="Proteomes" id="UP001555342">
    <property type="component" value="Unassembled WGS sequence"/>
</dbReference>
<evidence type="ECO:0000256" key="1">
    <source>
        <dbReference type="ARBA" id="ARBA00004377"/>
    </source>
</evidence>
<dbReference type="RefSeq" id="WP_367594796.1">
    <property type="nucleotide sequence ID" value="NZ_JBFMVT010000002.1"/>
</dbReference>
<protein>
    <submittedName>
        <fullName evidence="12">Type II secretion system protein GspL</fullName>
    </submittedName>
</protein>
<dbReference type="SUPFAM" id="SSF53067">
    <property type="entry name" value="Actin-like ATPase domain"/>
    <property type="match status" value="1"/>
</dbReference>
<evidence type="ECO:0000256" key="4">
    <source>
        <dbReference type="ARBA" id="ARBA00022475"/>
    </source>
</evidence>
<evidence type="ECO:0000313" key="13">
    <source>
        <dbReference type="Proteomes" id="UP001555342"/>
    </source>
</evidence>
<evidence type="ECO:0000256" key="6">
    <source>
        <dbReference type="ARBA" id="ARBA00022692"/>
    </source>
</evidence>
<keyword evidence="4" id="KW-1003">Cell membrane</keyword>
<dbReference type="EMBL" id="JBFMVT010000002">
    <property type="protein sequence ID" value="MEW7312594.1"/>
    <property type="molecule type" value="Genomic_DNA"/>
</dbReference>
<comment type="subcellular location">
    <subcellularLocation>
        <location evidence="1">Cell inner membrane</location>
        <topology evidence="1">Single-pass membrane protein</topology>
    </subcellularLocation>
</comment>
<keyword evidence="9" id="KW-0472">Membrane</keyword>
<evidence type="ECO:0000256" key="2">
    <source>
        <dbReference type="ARBA" id="ARBA00005318"/>
    </source>
</evidence>
<name>A0ABV3NST0_9ENTR</name>
<organism evidence="12 13">
    <name type="scientific">Buttiauxella gaviniae</name>
    <dbReference type="NCBI Taxonomy" id="82990"/>
    <lineage>
        <taxon>Bacteria</taxon>
        <taxon>Pseudomonadati</taxon>
        <taxon>Pseudomonadota</taxon>
        <taxon>Gammaproteobacteria</taxon>
        <taxon>Enterobacterales</taxon>
        <taxon>Enterobacteriaceae</taxon>
        <taxon>Buttiauxella</taxon>
    </lineage>
</organism>
<keyword evidence="8" id="KW-1133">Transmembrane helix</keyword>
<reference evidence="12 13" key="1">
    <citation type="submission" date="2024-07" db="EMBL/GenBank/DDBJ databases">
        <authorList>
            <person name="Wang L."/>
        </authorList>
    </citation>
    <scope>NUCLEOTIDE SEQUENCE [LARGE SCALE GENOMIC DNA]</scope>
    <source>
        <strain evidence="12 13">WL359</strain>
    </source>
</reference>
<keyword evidence="13" id="KW-1185">Reference proteome</keyword>
<dbReference type="Pfam" id="PF05134">
    <property type="entry name" value="T2SSL"/>
    <property type="match status" value="1"/>
</dbReference>
<keyword evidence="7" id="KW-0653">Protein transport</keyword>
<sequence>MAEIMVIRALFNAGEYEQLSHENTQTLRFKSDMLSELNGLPGADNLTLFISPSQILFRKLILPNAGYKITNQSIAWLAEESMIADSESLHWTVLAHSKEAVHVAGINIAELEKIMLPLTAAGLQITSVLPNGLHLPYEENCWSAEKDNEGWLVRFNEYQLAHIDEAWFIHLINEHAPETIITSELLPTAFDSIKSIDGQHCYDIATMSHINLLSGALKPKPPARRVSKKLSLILWSALGLALLCFFSLKALTIGQLSNQAHEINARIQTTWQQYFPNDKHNNNYKFYLNQKIKDSYPDAMTQLSHLHAAIKLSPGIRIVSMDYNLRKRSFDLEVQADSLSALDVLMRNSEADFMFTQRTDDTAPGVYHLRSEKHD</sequence>
<evidence type="ECO:0000256" key="3">
    <source>
        <dbReference type="ARBA" id="ARBA00022448"/>
    </source>
</evidence>
<dbReference type="InterPro" id="IPR007812">
    <property type="entry name" value="T2SS_protein-GspL"/>
</dbReference>
<feature type="domain" description="GspL periplasmic" evidence="11">
    <location>
        <begin position="235"/>
        <end position="356"/>
    </location>
</feature>
<keyword evidence="3" id="KW-0813">Transport</keyword>
<dbReference type="CDD" id="cd24017">
    <property type="entry name" value="ASKHA_T2SSL_N"/>
    <property type="match status" value="1"/>
</dbReference>
<evidence type="ECO:0000259" key="11">
    <source>
        <dbReference type="Pfam" id="PF12693"/>
    </source>
</evidence>
<evidence type="ECO:0000256" key="9">
    <source>
        <dbReference type="ARBA" id="ARBA00023136"/>
    </source>
</evidence>
<evidence type="ECO:0000313" key="12">
    <source>
        <dbReference type="EMBL" id="MEW7312594.1"/>
    </source>
</evidence>
<dbReference type="InterPro" id="IPR025691">
    <property type="entry name" value="GspL_pp_dom"/>
</dbReference>
<evidence type="ECO:0000259" key="10">
    <source>
        <dbReference type="Pfam" id="PF05134"/>
    </source>
</evidence>
<comment type="caution">
    <text evidence="12">The sequence shown here is derived from an EMBL/GenBank/DDBJ whole genome shotgun (WGS) entry which is preliminary data.</text>
</comment>
<dbReference type="Gene3D" id="3.30.420.370">
    <property type="match status" value="1"/>
</dbReference>
<dbReference type="Gene3D" id="3.30.420.380">
    <property type="match status" value="1"/>
</dbReference>
<keyword evidence="5" id="KW-0997">Cell inner membrane</keyword>
<evidence type="ECO:0000256" key="8">
    <source>
        <dbReference type="ARBA" id="ARBA00022989"/>
    </source>
</evidence>
<dbReference type="InterPro" id="IPR024230">
    <property type="entry name" value="GspL_cyto_dom"/>
</dbReference>